<feature type="signal peptide" evidence="2">
    <location>
        <begin position="1"/>
        <end position="32"/>
    </location>
</feature>
<dbReference type="Gene3D" id="2.40.70.10">
    <property type="entry name" value="Acid Proteases"/>
    <property type="match status" value="2"/>
</dbReference>
<dbReference type="SUPFAM" id="SSF50630">
    <property type="entry name" value="Acid proteases"/>
    <property type="match status" value="1"/>
</dbReference>
<dbReference type="GO" id="GO:0006508">
    <property type="term" value="P:proteolysis"/>
    <property type="evidence" value="ECO:0007669"/>
    <property type="project" value="UniProtKB-KW"/>
</dbReference>
<feature type="domain" description="Peptidase A1" evidence="3">
    <location>
        <begin position="52"/>
        <end position="447"/>
    </location>
</feature>
<evidence type="ECO:0000256" key="2">
    <source>
        <dbReference type="SAM" id="SignalP"/>
    </source>
</evidence>
<dbReference type="STRING" id="1051890.A0A3N4LP22"/>
<proteinExistence type="predicted"/>
<sequence length="447" mass="49235">MWSSVSSARASSPRPSLTFLIILLGTISIASAQTIWMQFAPVSPALNTTDDFLIPFTLGSNKQVVNLAPSLTQTEISIIGPKACTPPGQKDPKDKCILYRGGAFDESKSTGFNAGSGEFNYKNPTFGTYSNGHMGKDTMYLNGGDGSLEVNDYQFAIIESSNMTSGMLGLGKDSTFLKRLYDDGKIASRSFGLHVGIDIWNHPWPVLNPTFDESGNKPTSKDDLNTGNGKRATGTHKSFVRQETDDNRLPIRESHKFPGSLTLGGYDKTKIFSKTKPINVPIADDGSLQLSLTRIVARNIYADSPFDLISNPLSVVIDADTPHMYFPRNISRSIGGIFGAVYGEPGEDFFYTNLADREMYLGNLTMTFTAPDGEGDEIEILIPPTVWYQPVGYMRNFELVGNDEYNYCAPIREWAQDPKSTQIILGRSYVVSALNTLKEMLIEKKKK</sequence>
<dbReference type="InterPro" id="IPR021109">
    <property type="entry name" value="Peptidase_aspartic_dom_sf"/>
</dbReference>
<organism evidence="4 5">
    <name type="scientific">Terfezia boudieri ATCC MYA-4762</name>
    <dbReference type="NCBI Taxonomy" id="1051890"/>
    <lineage>
        <taxon>Eukaryota</taxon>
        <taxon>Fungi</taxon>
        <taxon>Dikarya</taxon>
        <taxon>Ascomycota</taxon>
        <taxon>Pezizomycotina</taxon>
        <taxon>Pezizomycetes</taxon>
        <taxon>Pezizales</taxon>
        <taxon>Pezizaceae</taxon>
        <taxon>Terfezia</taxon>
    </lineage>
</organism>
<evidence type="ECO:0000256" key="1">
    <source>
        <dbReference type="SAM" id="MobiDB-lite"/>
    </source>
</evidence>
<feature type="region of interest" description="Disordered" evidence="1">
    <location>
        <begin position="211"/>
        <end position="241"/>
    </location>
</feature>
<keyword evidence="4" id="KW-0378">Hydrolase</keyword>
<dbReference type="InParanoid" id="A0A3N4LP22"/>
<dbReference type="PROSITE" id="PS51767">
    <property type="entry name" value="PEPTIDASE_A1"/>
    <property type="match status" value="1"/>
</dbReference>
<name>A0A3N4LP22_9PEZI</name>
<reference evidence="4 5" key="1">
    <citation type="journal article" date="2018" name="Nat. Ecol. Evol.">
        <title>Pezizomycetes genomes reveal the molecular basis of ectomycorrhizal truffle lifestyle.</title>
        <authorList>
            <person name="Murat C."/>
            <person name="Payen T."/>
            <person name="Noel B."/>
            <person name="Kuo A."/>
            <person name="Morin E."/>
            <person name="Chen J."/>
            <person name="Kohler A."/>
            <person name="Krizsan K."/>
            <person name="Balestrini R."/>
            <person name="Da Silva C."/>
            <person name="Montanini B."/>
            <person name="Hainaut M."/>
            <person name="Levati E."/>
            <person name="Barry K.W."/>
            <person name="Belfiori B."/>
            <person name="Cichocki N."/>
            <person name="Clum A."/>
            <person name="Dockter R.B."/>
            <person name="Fauchery L."/>
            <person name="Guy J."/>
            <person name="Iotti M."/>
            <person name="Le Tacon F."/>
            <person name="Lindquist E.A."/>
            <person name="Lipzen A."/>
            <person name="Malagnac F."/>
            <person name="Mello A."/>
            <person name="Molinier V."/>
            <person name="Miyauchi S."/>
            <person name="Poulain J."/>
            <person name="Riccioni C."/>
            <person name="Rubini A."/>
            <person name="Sitrit Y."/>
            <person name="Splivallo R."/>
            <person name="Traeger S."/>
            <person name="Wang M."/>
            <person name="Zifcakova L."/>
            <person name="Wipf D."/>
            <person name="Zambonelli A."/>
            <person name="Paolocci F."/>
            <person name="Nowrousian M."/>
            <person name="Ottonello S."/>
            <person name="Baldrian P."/>
            <person name="Spatafora J.W."/>
            <person name="Henrissat B."/>
            <person name="Nagy L.G."/>
            <person name="Aury J.M."/>
            <person name="Wincker P."/>
            <person name="Grigoriev I.V."/>
            <person name="Bonfante P."/>
            <person name="Martin F.M."/>
        </authorList>
    </citation>
    <scope>NUCLEOTIDE SEQUENCE [LARGE SCALE GENOMIC DNA]</scope>
    <source>
        <strain evidence="4 5">ATCC MYA-4762</strain>
    </source>
</reference>
<gene>
    <name evidence="4" type="ORF">L211DRAFT_293171</name>
</gene>
<dbReference type="Proteomes" id="UP000267821">
    <property type="component" value="Unassembled WGS sequence"/>
</dbReference>
<dbReference type="GO" id="GO:0008233">
    <property type="term" value="F:peptidase activity"/>
    <property type="evidence" value="ECO:0007669"/>
    <property type="project" value="UniProtKB-KW"/>
</dbReference>
<dbReference type="AlphaFoldDB" id="A0A3N4LP22"/>
<accession>A0A3N4LP22</accession>
<evidence type="ECO:0000259" key="3">
    <source>
        <dbReference type="PROSITE" id="PS51767"/>
    </source>
</evidence>
<keyword evidence="2" id="KW-0732">Signal</keyword>
<dbReference type="OrthoDB" id="4074350at2759"/>
<evidence type="ECO:0000313" key="4">
    <source>
        <dbReference type="EMBL" id="RPB23042.1"/>
    </source>
</evidence>
<protein>
    <submittedName>
        <fullName evidence="4">Acid protease</fullName>
    </submittedName>
</protein>
<feature type="chain" id="PRO_5018062103" evidence="2">
    <location>
        <begin position="33"/>
        <end position="447"/>
    </location>
</feature>
<dbReference type="EMBL" id="ML121548">
    <property type="protein sequence ID" value="RPB23042.1"/>
    <property type="molecule type" value="Genomic_DNA"/>
</dbReference>
<keyword evidence="4" id="KW-0645">Protease</keyword>
<evidence type="ECO:0000313" key="5">
    <source>
        <dbReference type="Proteomes" id="UP000267821"/>
    </source>
</evidence>
<dbReference type="InterPro" id="IPR033121">
    <property type="entry name" value="PEPTIDASE_A1"/>
</dbReference>
<keyword evidence="5" id="KW-1185">Reference proteome</keyword>